<dbReference type="PANTHER" id="PTHR21198">
    <property type="entry name" value="GLUTAMATE RACEMASE"/>
    <property type="match status" value="1"/>
</dbReference>
<evidence type="ECO:0000256" key="4">
    <source>
        <dbReference type="ARBA" id="ARBA00022984"/>
    </source>
</evidence>
<dbReference type="PANTHER" id="PTHR21198:SF2">
    <property type="entry name" value="GLUTAMATE RACEMASE"/>
    <property type="match status" value="1"/>
</dbReference>
<keyword evidence="10" id="KW-1185">Reference proteome</keyword>
<dbReference type="GO" id="GO:0008881">
    <property type="term" value="F:glutamate racemase activity"/>
    <property type="evidence" value="ECO:0007669"/>
    <property type="project" value="UniProtKB-UniRule"/>
</dbReference>
<keyword evidence="4 8" id="KW-0573">Peptidoglycan synthesis</keyword>
<dbReference type="GO" id="GO:0042802">
    <property type="term" value="F:identical protein binding"/>
    <property type="evidence" value="ECO:0007669"/>
    <property type="project" value="UniProtKB-ARBA"/>
</dbReference>
<feature type="binding site" evidence="8">
    <location>
        <begin position="10"/>
        <end position="11"/>
    </location>
    <ligand>
        <name>substrate</name>
    </ligand>
</feature>
<dbReference type="NCBIfam" id="TIGR00067">
    <property type="entry name" value="glut_race"/>
    <property type="match status" value="1"/>
</dbReference>
<dbReference type="KEGG" id="wci:WS105_0423"/>
<accession>A0A088GIQ9</accession>
<protein>
    <recommendedName>
        <fullName evidence="7 8">Glutamate racemase</fullName>
        <ecNumber evidence="2 8">5.1.1.3</ecNumber>
    </recommendedName>
</protein>
<dbReference type="UniPathway" id="UPA00219"/>
<dbReference type="PROSITE" id="PS00924">
    <property type="entry name" value="ASP_GLU_RACEMASE_2"/>
    <property type="match status" value="1"/>
</dbReference>
<dbReference type="Proteomes" id="UP000029079">
    <property type="component" value="Chromosome"/>
</dbReference>
<evidence type="ECO:0000256" key="8">
    <source>
        <dbReference type="HAMAP-Rule" id="MF_00258"/>
    </source>
</evidence>
<dbReference type="FunFam" id="3.40.50.1860:FF:000002">
    <property type="entry name" value="Glutamate racemase"/>
    <property type="match status" value="1"/>
</dbReference>
<dbReference type="InterPro" id="IPR001920">
    <property type="entry name" value="Asp/Glu_race"/>
</dbReference>
<reference evidence="9 10" key="1">
    <citation type="journal article" date="2014" name="Genome Announc.">
        <title>Complete Genome Sequences of Fish Pathogenic Weissella ceti Strains WS74 and WS105.</title>
        <authorList>
            <person name="Figueiredo H.C."/>
            <person name="Leal C.A."/>
            <person name="Dorella F.A."/>
            <person name="Carvalho A.F."/>
            <person name="Soares S.C."/>
            <person name="Pereira F.L."/>
            <person name="Azevedo V.A."/>
        </authorList>
    </citation>
    <scope>NUCLEOTIDE SEQUENCE [LARGE SCALE GENOMIC DNA]</scope>
    <source>
        <strain evidence="9 10">WS74</strain>
    </source>
</reference>
<dbReference type="OrthoDB" id="9801055at2"/>
<dbReference type="PROSITE" id="PS00923">
    <property type="entry name" value="ASP_GLU_RACEMASE_1"/>
    <property type="match status" value="1"/>
</dbReference>
<dbReference type="SUPFAM" id="SSF53681">
    <property type="entry name" value="Aspartate/glutamate racemase"/>
    <property type="match status" value="2"/>
</dbReference>
<dbReference type="InterPro" id="IPR004391">
    <property type="entry name" value="Glu_race"/>
</dbReference>
<dbReference type="EC" id="5.1.1.3" evidence="2 8"/>
<feature type="binding site" evidence="8">
    <location>
        <begin position="74"/>
        <end position="75"/>
    </location>
    <ligand>
        <name>substrate</name>
    </ligand>
</feature>
<dbReference type="EMBL" id="CP009223">
    <property type="protein sequence ID" value="AIM62678.2"/>
    <property type="molecule type" value="Genomic_DNA"/>
</dbReference>
<dbReference type="InterPro" id="IPR033134">
    <property type="entry name" value="Asp/Glu_racemase_AS_2"/>
</dbReference>
<organism evidence="9 10">
    <name type="scientific">Weissella ceti</name>
    <dbReference type="NCBI Taxonomy" id="759620"/>
    <lineage>
        <taxon>Bacteria</taxon>
        <taxon>Bacillati</taxon>
        <taxon>Bacillota</taxon>
        <taxon>Bacilli</taxon>
        <taxon>Lactobacillales</taxon>
        <taxon>Lactobacillaceae</taxon>
        <taxon>Weissella</taxon>
    </lineage>
</organism>
<feature type="binding site" evidence="8">
    <location>
        <begin position="42"/>
        <end position="43"/>
    </location>
    <ligand>
        <name>substrate</name>
    </ligand>
</feature>
<dbReference type="STRING" id="759620.WS105_0423"/>
<dbReference type="InterPro" id="IPR018187">
    <property type="entry name" value="Asp/Glu_racemase_AS_1"/>
</dbReference>
<dbReference type="GO" id="GO:0008360">
    <property type="term" value="P:regulation of cell shape"/>
    <property type="evidence" value="ECO:0007669"/>
    <property type="project" value="UniProtKB-KW"/>
</dbReference>
<keyword evidence="5 8" id="KW-0413">Isomerase</keyword>
<proteinExistence type="inferred from homology"/>
<keyword evidence="6 8" id="KW-0961">Cell wall biogenesis/degradation</keyword>
<dbReference type="GO" id="GO:0009252">
    <property type="term" value="P:peptidoglycan biosynthetic process"/>
    <property type="evidence" value="ECO:0007669"/>
    <property type="project" value="UniProtKB-UniRule"/>
</dbReference>
<evidence type="ECO:0000313" key="9">
    <source>
        <dbReference type="EMBL" id="AIM62678.2"/>
    </source>
</evidence>
<comment type="similarity">
    <text evidence="8">Belongs to the aspartate/glutamate racemases family.</text>
</comment>
<evidence type="ECO:0000256" key="7">
    <source>
        <dbReference type="ARBA" id="ARBA00070053"/>
    </source>
</evidence>
<evidence type="ECO:0000256" key="5">
    <source>
        <dbReference type="ARBA" id="ARBA00023235"/>
    </source>
</evidence>
<dbReference type="AlphaFoldDB" id="A0A088GIQ9"/>
<evidence type="ECO:0000256" key="6">
    <source>
        <dbReference type="ARBA" id="ARBA00023316"/>
    </source>
</evidence>
<dbReference type="InterPro" id="IPR015942">
    <property type="entry name" value="Asp/Glu/hydantoin_racemase"/>
</dbReference>
<evidence type="ECO:0000256" key="1">
    <source>
        <dbReference type="ARBA" id="ARBA00001602"/>
    </source>
</evidence>
<name>A0A088GIQ9_9LACO</name>
<comment type="pathway">
    <text evidence="8">Cell wall biogenesis; peptidoglycan biosynthesis.</text>
</comment>
<comment type="catalytic activity">
    <reaction evidence="1 8">
        <text>L-glutamate = D-glutamate</text>
        <dbReference type="Rhea" id="RHEA:12813"/>
        <dbReference type="ChEBI" id="CHEBI:29985"/>
        <dbReference type="ChEBI" id="CHEBI:29986"/>
        <dbReference type="EC" id="5.1.1.3"/>
    </reaction>
</comment>
<comment type="function">
    <text evidence="8">Provides the (R)-glutamate required for cell wall biosynthesis.</text>
</comment>
<dbReference type="KEGG" id="wct:WS74_0426"/>
<evidence type="ECO:0000256" key="3">
    <source>
        <dbReference type="ARBA" id="ARBA00022960"/>
    </source>
</evidence>
<feature type="active site" description="Proton donor/acceptor" evidence="8">
    <location>
        <position position="73"/>
    </location>
</feature>
<keyword evidence="3 8" id="KW-0133">Cell shape</keyword>
<evidence type="ECO:0000313" key="10">
    <source>
        <dbReference type="Proteomes" id="UP000029079"/>
    </source>
</evidence>
<dbReference type="Pfam" id="PF01177">
    <property type="entry name" value="Asp_Glu_race"/>
    <property type="match status" value="1"/>
</dbReference>
<gene>
    <name evidence="8" type="primary">murI</name>
    <name evidence="9" type="ORF">WS74_0426</name>
</gene>
<feature type="active site" description="Proton donor/acceptor" evidence="8">
    <location>
        <position position="184"/>
    </location>
</feature>
<feature type="binding site" evidence="8">
    <location>
        <begin position="185"/>
        <end position="186"/>
    </location>
    <ligand>
        <name>substrate</name>
    </ligand>
</feature>
<dbReference type="GO" id="GO:0071555">
    <property type="term" value="P:cell wall organization"/>
    <property type="evidence" value="ECO:0007669"/>
    <property type="project" value="UniProtKB-KW"/>
</dbReference>
<dbReference type="HAMAP" id="MF_00258">
    <property type="entry name" value="Glu_racemase"/>
    <property type="match status" value="1"/>
</dbReference>
<evidence type="ECO:0000256" key="2">
    <source>
        <dbReference type="ARBA" id="ARBA00013090"/>
    </source>
</evidence>
<sequence>MDNRAIGYFDSGVGGLTVVKQALHQLPNEQIKYVGDTARMPYGPRTSEELKQFAMESADFLVGEDIKLLVIACNTATAQALPMLQEKLDIPVVGVIHPGIQAALEATADNKIGVIATEGTVNSNAYYNGLLAIQPHVTVAQLATPELVQIAEHKDLNAVETHNQIKEVVAPLVNSGIDTLVMGCTHFPLMADSLQRIFGDDVTLVDAGAEAVNTVEKILDAKSARHEIIPMVDHTEDEYFTTGDVTSFAEMGTKWLGLPINVSQLMINADGLEKVNIHE</sequence>
<reference evidence="10" key="2">
    <citation type="submission" date="2014-08" db="EMBL/GenBank/DDBJ databases">
        <title>Complete genome of Weissella ceti strain WS74 isolated from diseased rainbow trout in Brazil.</title>
        <authorList>
            <person name="Figueiredo H.C.P."/>
            <person name="Leal C.A.G."/>
            <person name="Pereira F.L."/>
            <person name="Soares S.C."/>
            <person name="Dorella F.A."/>
            <person name="Carvalho A.F."/>
            <person name="Azevedo V.A.C."/>
        </authorList>
    </citation>
    <scope>NUCLEOTIDE SEQUENCE [LARGE SCALE GENOMIC DNA]</scope>
    <source>
        <strain evidence="10">WS74</strain>
    </source>
</reference>
<dbReference type="Gene3D" id="3.40.50.1860">
    <property type="match status" value="2"/>
</dbReference>
<dbReference type="KEGG" id="wce:WS08_0425"/>